<proteinExistence type="predicted"/>
<keyword evidence="1" id="KW-0732">Signal</keyword>
<name>A0A3B1BQU3_9ZZZZ</name>
<evidence type="ECO:0000259" key="3">
    <source>
        <dbReference type="Pfam" id="PF04355"/>
    </source>
</evidence>
<evidence type="ECO:0000256" key="2">
    <source>
        <dbReference type="ARBA" id="ARBA00023136"/>
    </source>
</evidence>
<feature type="domain" description="Outer membrane protein assembly factor BamE" evidence="3">
    <location>
        <begin position="27"/>
        <end position="93"/>
    </location>
</feature>
<evidence type="ECO:0000313" key="4">
    <source>
        <dbReference type="EMBL" id="VAX20319.1"/>
    </source>
</evidence>
<dbReference type="EMBL" id="UOGC01000103">
    <property type="protein sequence ID" value="VAX20319.1"/>
    <property type="molecule type" value="Genomic_DNA"/>
</dbReference>
<organism evidence="4">
    <name type="scientific">hydrothermal vent metagenome</name>
    <dbReference type="NCBI Taxonomy" id="652676"/>
    <lineage>
        <taxon>unclassified sequences</taxon>
        <taxon>metagenomes</taxon>
        <taxon>ecological metagenomes</taxon>
    </lineage>
</organism>
<reference evidence="4" key="1">
    <citation type="submission" date="2018-06" db="EMBL/GenBank/DDBJ databases">
        <authorList>
            <person name="Zhirakovskaya E."/>
        </authorList>
    </citation>
    <scope>NUCLEOTIDE SEQUENCE</scope>
</reference>
<keyword evidence="2" id="KW-0472">Membrane</keyword>
<dbReference type="InterPro" id="IPR007450">
    <property type="entry name" value="BamE_dom"/>
</dbReference>
<gene>
    <name evidence="4" type="ORF">MNBD_NITROSPINAE01-120</name>
</gene>
<dbReference type="InterPro" id="IPR037873">
    <property type="entry name" value="BamE-like"/>
</dbReference>
<sequence length="107" mass="11912">MKKTIIVLALLSLFSAGCVSTGKNFSADATKNIKKNSTTRSQIHGWFGYPYMTGIDNGDTTWIYNYSKSSVAGKVMVKDLYIVFDENGVVKNFTFSTSFPDEMKLTK</sequence>
<dbReference type="GO" id="GO:0019867">
    <property type="term" value="C:outer membrane"/>
    <property type="evidence" value="ECO:0007669"/>
    <property type="project" value="InterPro"/>
</dbReference>
<accession>A0A3B1BQU3</accession>
<protein>
    <recommendedName>
        <fullName evidence="3">Outer membrane protein assembly factor BamE domain-containing protein</fullName>
    </recommendedName>
</protein>
<dbReference type="Gene3D" id="3.30.1450.10">
    <property type="match status" value="1"/>
</dbReference>
<dbReference type="PROSITE" id="PS51257">
    <property type="entry name" value="PROKAR_LIPOPROTEIN"/>
    <property type="match status" value="1"/>
</dbReference>
<evidence type="ECO:0000256" key="1">
    <source>
        <dbReference type="ARBA" id="ARBA00022729"/>
    </source>
</evidence>
<dbReference type="Pfam" id="PF04355">
    <property type="entry name" value="BamE"/>
    <property type="match status" value="1"/>
</dbReference>
<dbReference type="AlphaFoldDB" id="A0A3B1BQU3"/>